<dbReference type="PANTHER" id="PTHR12151">
    <property type="entry name" value="ELECTRON TRANSPORT PROTIN SCO1/SENC FAMILY MEMBER"/>
    <property type="match status" value="1"/>
</dbReference>
<dbReference type="InterPro" id="IPR036249">
    <property type="entry name" value="Thioredoxin-like_sf"/>
</dbReference>
<dbReference type="FunFam" id="3.40.30.10:FF:000013">
    <property type="entry name" value="Blast:Protein SCO1 homolog, mitochondrial"/>
    <property type="match status" value="1"/>
</dbReference>
<feature type="disulfide bond" description="Redox-active" evidence="4">
    <location>
        <begin position="75"/>
        <end position="79"/>
    </location>
</feature>
<keyword evidence="3" id="KW-0479">Metal-binding</keyword>
<name>A0A974NUF3_9SPHN</name>
<keyword evidence="4" id="KW-1015">Disulfide bond</keyword>
<feature type="signal peptide" evidence="5">
    <location>
        <begin position="1"/>
        <end position="32"/>
    </location>
</feature>
<feature type="binding site" evidence="3">
    <location>
        <position position="168"/>
    </location>
    <ligand>
        <name>Cu cation</name>
        <dbReference type="ChEBI" id="CHEBI:23378"/>
    </ligand>
</feature>
<evidence type="ECO:0000313" key="7">
    <source>
        <dbReference type="EMBL" id="QQV77144.1"/>
    </source>
</evidence>
<dbReference type="PANTHER" id="PTHR12151:SF25">
    <property type="entry name" value="LINALOOL DEHYDRATASE_ISOMERASE DOMAIN-CONTAINING PROTEIN"/>
    <property type="match status" value="1"/>
</dbReference>
<feature type="domain" description="Thioredoxin" evidence="6">
    <location>
        <begin position="37"/>
        <end position="203"/>
    </location>
</feature>
<dbReference type="KEGG" id="sari:H5J25_17700"/>
<feature type="binding site" evidence="3">
    <location>
        <position position="79"/>
    </location>
    <ligand>
        <name>Cu cation</name>
        <dbReference type="ChEBI" id="CHEBI:23378"/>
    </ligand>
</feature>
<dbReference type="Pfam" id="PF02630">
    <property type="entry name" value="SCO1-SenC"/>
    <property type="match status" value="1"/>
</dbReference>
<evidence type="ECO:0000256" key="2">
    <source>
        <dbReference type="ARBA" id="ARBA00023008"/>
    </source>
</evidence>
<evidence type="ECO:0000256" key="4">
    <source>
        <dbReference type="PIRSR" id="PIRSR603782-2"/>
    </source>
</evidence>
<feature type="binding site" evidence="3">
    <location>
        <position position="75"/>
    </location>
    <ligand>
        <name>Cu cation</name>
        <dbReference type="ChEBI" id="CHEBI:23378"/>
    </ligand>
</feature>
<keyword evidence="2 3" id="KW-0186">Copper</keyword>
<dbReference type="InterPro" id="IPR013766">
    <property type="entry name" value="Thioredoxin_domain"/>
</dbReference>
<evidence type="ECO:0000259" key="6">
    <source>
        <dbReference type="PROSITE" id="PS51352"/>
    </source>
</evidence>
<dbReference type="Gene3D" id="3.40.30.10">
    <property type="entry name" value="Glutaredoxin"/>
    <property type="match status" value="1"/>
</dbReference>
<comment type="similarity">
    <text evidence="1">Belongs to the SCO1/2 family.</text>
</comment>
<dbReference type="PROSITE" id="PS51352">
    <property type="entry name" value="THIOREDOXIN_2"/>
    <property type="match status" value="1"/>
</dbReference>
<dbReference type="CDD" id="cd02968">
    <property type="entry name" value="SCO"/>
    <property type="match status" value="1"/>
</dbReference>
<feature type="chain" id="PRO_5037078593" evidence="5">
    <location>
        <begin position="33"/>
        <end position="203"/>
    </location>
</feature>
<proteinExistence type="inferred from homology"/>
<dbReference type="EMBL" id="CP061035">
    <property type="protein sequence ID" value="QQV77144.1"/>
    <property type="molecule type" value="Genomic_DNA"/>
</dbReference>
<evidence type="ECO:0000256" key="3">
    <source>
        <dbReference type="PIRSR" id="PIRSR603782-1"/>
    </source>
</evidence>
<evidence type="ECO:0000313" key="8">
    <source>
        <dbReference type="Proteomes" id="UP000595894"/>
    </source>
</evidence>
<dbReference type="RefSeq" id="WP_202093343.1">
    <property type="nucleotide sequence ID" value="NZ_CP061035.1"/>
</dbReference>
<sequence length="203" mass="21300">MAGDAMNEIVRLVAALSIACLPIACSSPAAPAASPPLEGARIGGPFALTNQNGQKVTERALLGRYAIVYFGYTSCPDVCPVDMQNIGAGLRTFEKSDPALGAKVVPVFVSVDPERDTPAVLKQFVGAFHPRTIGLTGSPEAIAAAAKSYAVYFKKGEVTSNGGYMMDHSRVAYLMSPEGKPIALLPSDKSGDAVAADLKRWVR</sequence>
<dbReference type="SUPFAM" id="SSF52833">
    <property type="entry name" value="Thioredoxin-like"/>
    <property type="match status" value="1"/>
</dbReference>
<reference evidence="8" key="1">
    <citation type="submission" date="2020-09" db="EMBL/GenBank/DDBJ databases">
        <title>Sphingomonas sp., a new species isolated from pork steak.</title>
        <authorList>
            <person name="Heidler von Heilborn D."/>
        </authorList>
    </citation>
    <scope>NUCLEOTIDE SEQUENCE [LARGE SCALE GENOMIC DNA]</scope>
</reference>
<evidence type="ECO:0000256" key="5">
    <source>
        <dbReference type="SAM" id="SignalP"/>
    </source>
</evidence>
<dbReference type="AlphaFoldDB" id="A0A974NUF3"/>
<dbReference type="InterPro" id="IPR003782">
    <property type="entry name" value="SCO1/SenC"/>
</dbReference>
<organism evidence="7 8">
    <name type="scientific">Sphingomonas aliaeris</name>
    <dbReference type="NCBI Taxonomy" id="2759526"/>
    <lineage>
        <taxon>Bacteria</taxon>
        <taxon>Pseudomonadati</taxon>
        <taxon>Pseudomonadota</taxon>
        <taxon>Alphaproteobacteria</taxon>
        <taxon>Sphingomonadales</taxon>
        <taxon>Sphingomonadaceae</taxon>
        <taxon>Sphingomonas</taxon>
    </lineage>
</organism>
<evidence type="ECO:0000256" key="1">
    <source>
        <dbReference type="ARBA" id="ARBA00010996"/>
    </source>
</evidence>
<gene>
    <name evidence="7" type="ORF">H5J25_17700</name>
</gene>
<protein>
    <submittedName>
        <fullName evidence="7">SCO family protein</fullName>
    </submittedName>
</protein>
<keyword evidence="5" id="KW-0732">Signal</keyword>
<keyword evidence="8" id="KW-1185">Reference proteome</keyword>
<dbReference type="Proteomes" id="UP000595894">
    <property type="component" value="Chromosome"/>
</dbReference>
<accession>A0A974NUF3</accession>
<dbReference type="GO" id="GO:0046872">
    <property type="term" value="F:metal ion binding"/>
    <property type="evidence" value="ECO:0007669"/>
    <property type="project" value="UniProtKB-KW"/>
</dbReference>